<dbReference type="PANTHER" id="PTHR21240">
    <property type="entry name" value="2-AMINO-3-CARBOXYLMUCONATE-6-SEMIALDEHYDE DECARBOXYLASE"/>
    <property type="match status" value="1"/>
</dbReference>
<dbReference type="InterPro" id="IPR032466">
    <property type="entry name" value="Metal_Hydrolase"/>
</dbReference>
<dbReference type="Gene3D" id="3.20.20.140">
    <property type="entry name" value="Metal-dependent hydrolases"/>
    <property type="match status" value="1"/>
</dbReference>
<sequence length="281" mass="30678">MIIDAHIHCTGQETERQVLDALDEAGIDQGVLLAPFLTPPYSLDDAASLRRANAHLAKLVKGHADRLVGLAVVDPRDPAAPDDLRHAIETLGLTGAKMVPTGWYPYEDRVQPVFAVASELRLPLLFHSGIFIDGRSGRFCRPAFFEVLREHPGVRVTLAHLGWPWTDEAIAVGLIDRIHGVPPERVTFRFDLSFGSPPAYRREVLAKALDVLGPELLQFGSDCFTPCPGSQFAERKGWLGELLDSLQVEPAAREQIFGGTASRWLQASVRTPAAAVSTHAA</sequence>
<keyword evidence="4" id="KW-1185">Reference proteome</keyword>
<evidence type="ECO:0000313" key="3">
    <source>
        <dbReference type="EMBL" id="MET1491060.1"/>
    </source>
</evidence>
<organism evidence="3 4">
    <name type="scientific">Uliginosibacterium paludis</name>
    <dbReference type="NCBI Taxonomy" id="1615952"/>
    <lineage>
        <taxon>Bacteria</taxon>
        <taxon>Pseudomonadati</taxon>
        <taxon>Pseudomonadota</taxon>
        <taxon>Betaproteobacteria</taxon>
        <taxon>Rhodocyclales</taxon>
        <taxon>Zoogloeaceae</taxon>
        <taxon>Uliginosibacterium</taxon>
    </lineage>
</organism>
<comment type="caution">
    <text evidence="3">The sequence shown here is derived from an EMBL/GenBank/DDBJ whole genome shotgun (WGS) entry which is preliminary data.</text>
</comment>
<name>A0ABV2CT33_9RHOO</name>
<evidence type="ECO:0000313" key="4">
    <source>
        <dbReference type="Proteomes" id="UP001548590"/>
    </source>
</evidence>
<dbReference type="InterPro" id="IPR006680">
    <property type="entry name" value="Amidohydro-rel"/>
</dbReference>
<evidence type="ECO:0000259" key="2">
    <source>
        <dbReference type="Pfam" id="PF04909"/>
    </source>
</evidence>
<keyword evidence="1" id="KW-0456">Lyase</keyword>
<feature type="domain" description="Amidohydrolase-related" evidence="2">
    <location>
        <begin position="43"/>
        <end position="265"/>
    </location>
</feature>
<dbReference type="InterPro" id="IPR032465">
    <property type="entry name" value="ACMSD"/>
</dbReference>
<dbReference type="Proteomes" id="UP001548590">
    <property type="component" value="Unassembled WGS sequence"/>
</dbReference>
<dbReference type="SUPFAM" id="SSF51556">
    <property type="entry name" value="Metallo-dependent hydrolases"/>
    <property type="match status" value="1"/>
</dbReference>
<dbReference type="EMBL" id="JBEWLZ010000009">
    <property type="protein sequence ID" value="MET1491060.1"/>
    <property type="molecule type" value="Genomic_DNA"/>
</dbReference>
<dbReference type="RefSeq" id="WP_345928862.1">
    <property type="nucleotide sequence ID" value="NZ_JBDIVF010000007.1"/>
</dbReference>
<gene>
    <name evidence="3" type="ORF">ABVT11_14570</name>
</gene>
<dbReference type="Pfam" id="PF04909">
    <property type="entry name" value="Amidohydro_2"/>
    <property type="match status" value="1"/>
</dbReference>
<reference evidence="3 4" key="1">
    <citation type="submission" date="2024-07" db="EMBL/GenBank/DDBJ databases">
        <title>Uliginosibacterium paludis KCTC:42655.</title>
        <authorList>
            <person name="Kim M.K."/>
        </authorList>
    </citation>
    <scope>NUCLEOTIDE SEQUENCE [LARGE SCALE GENOMIC DNA]</scope>
    <source>
        <strain evidence="3 4">KCTC 42655</strain>
    </source>
</reference>
<protein>
    <submittedName>
        <fullName evidence="3">Amidohydrolase family protein</fullName>
    </submittedName>
</protein>
<proteinExistence type="predicted"/>
<evidence type="ECO:0000256" key="1">
    <source>
        <dbReference type="ARBA" id="ARBA00023239"/>
    </source>
</evidence>
<accession>A0ABV2CT33</accession>